<evidence type="ECO:0000313" key="1">
    <source>
        <dbReference type="EMBL" id="KAG8650810.1"/>
    </source>
</evidence>
<gene>
    <name evidence="1" type="ORF">MANES_07G076414v8</name>
</gene>
<dbReference type="Proteomes" id="UP000091857">
    <property type="component" value="Chromosome 7"/>
</dbReference>
<dbReference type="EMBL" id="CM004393">
    <property type="protein sequence ID" value="KAG8650810.1"/>
    <property type="molecule type" value="Genomic_DNA"/>
</dbReference>
<proteinExistence type="predicted"/>
<comment type="caution">
    <text evidence="1">The sequence shown here is derived from an EMBL/GenBank/DDBJ whole genome shotgun (WGS) entry which is preliminary data.</text>
</comment>
<reference evidence="2" key="1">
    <citation type="journal article" date="2016" name="Nat. Biotechnol.">
        <title>Sequencing wild and cultivated cassava and related species reveals extensive interspecific hybridization and genetic diversity.</title>
        <authorList>
            <person name="Bredeson J.V."/>
            <person name="Lyons J.B."/>
            <person name="Prochnik S.E."/>
            <person name="Wu G.A."/>
            <person name="Ha C.M."/>
            <person name="Edsinger-Gonzales E."/>
            <person name="Grimwood J."/>
            <person name="Schmutz J."/>
            <person name="Rabbi I.Y."/>
            <person name="Egesi C."/>
            <person name="Nauluvula P."/>
            <person name="Lebot V."/>
            <person name="Ndunguru J."/>
            <person name="Mkamilo G."/>
            <person name="Bart R.S."/>
            <person name="Setter T.L."/>
            <person name="Gleadow R.M."/>
            <person name="Kulakow P."/>
            <person name="Ferguson M.E."/>
            <person name="Rounsley S."/>
            <person name="Rokhsar D.S."/>
        </authorList>
    </citation>
    <scope>NUCLEOTIDE SEQUENCE [LARGE SCALE GENOMIC DNA]</scope>
    <source>
        <strain evidence="2">cv. AM560-2</strain>
    </source>
</reference>
<name>A0ACB7HFR4_MANES</name>
<organism evidence="1 2">
    <name type="scientific">Manihot esculenta</name>
    <name type="common">Cassava</name>
    <name type="synonym">Jatropha manihot</name>
    <dbReference type="NCBI Taxonomy" id="3983"/>
    <lineage>
        <taxon>Eukaryota</taxon>
        <taxon>Viridiplantae</taxon>
        <taxon>Streptophyta</taxon>
        <taxon>Embryophyta</taxon>
        <taxon>Tracheophyta</taxon>
        <taxon>Spermatophyta</taxon>
        <taxon>Magnoliopsida</taxon>
        <taxon>eudicotyledons</taxon>
        <taxon>Gunneridae</taxon>
        <taxon>Pentapetalae</taxon>
        <taxon>rosids</taxon>
        <taxon>fabids</taxon>
        <taxon>Malpighiales</taxon>
        <taxon>Euphorbiaceae</taxon>
        <taxon>Crotonoideae</taxon>
        <taxon>Manihoteae</taxon>
        <taxon>Manihot</taxon>
    </lineage>
</organism>
<evidence type="ECO:0000313" key="2">
    <source>
        <dbReference type="Proteomes" id="UP000091857"/>
    </source>
</evidence>
<accession>A0ACB7HFR4</accession>
<sequence>MVDTKPTIERKSSGSRKDKMHAMDAMNADPLTLQSSDHPCMTDLYISSSIRIALGAKQKLDFIEGTVPVSRKDTKLYEQWKRCDYVVTSWILNSISKDLVDGFIYTASSRDMWNEISKRFEKGNESQIYELHRKISLITQENALDEIGPIEVLPLCSCGGSKAIDDINNRNRFIQFLMGLNKNFNSVTDQILFLDPLPLINNAYSTALKHESQKEILSKRNSESTEILKYDPKKGPCSHCNMDDHVRDT</sequence>
<protein>
    <submittedName>
        <fullName evidence="1">Uncharacterized protein</fullName>
    </submittedName>
</protein>
<keyword evidence="2" id="KW-1185">Reference proteome</keyword>